<keyword evidence="3" id="KW-0460">Magnesium</keyword>
<dbReference type="NCBIfam" id="TIGR01509">
    <property type="entry name" value="HAD-SF-IA-v3"/>
    <property type="match status" value="1"/>
</dbReference>
<evidence type="ECO:0000256" key="2">
    <source>
        <dbReference type="ARBA" id="ARBA00022723"/>
    </source>
</evidence>
<dbReference type="PANTHER" id="PTHR46193:SF10">
    <property type="entry name" value="6-PHOSPHOGLUCONATE PHOSPHATASE"/>
    <property type="match status" value="1"/>
</dbReference>
<comment type="cofactor">
    <cofactor evidence="1">
        <name>Mg(2+)</name>
        <dbReference type="ChEBI" id="CHEBI:18420"/>
    </cofactor>
</comment>
<dbReference type="GO" id="GO:0016791">
    <property type="term" value="F:phosphatase activity"/>
    <property type="evidence" value="ECO:0007669"/>
    <property type="project" value="UniProtKB-ARBA"/>
</dbReference>
<sequence>MATDFDFFDHLAQTDDMKIKYLFFDCDNTLVLSEDVASEVCCDLINDILKIKGCAVRFSSEKLISDFVGLNFRRIMAILQQQYGFQLSQTELKTYIRIQEERVITNIRAKTKPCPGVRAVLARLSRLGVDMAVVSSSSLCRIRACLETTGLLEFFDDNKIFSAADSLPVPSSKPDPAIYLHALEKLGAPASACLTVEDSMSGARAALGANLKCLGYVGSTHTYGKRIEMATYLRNAGCVEIMWHWGNYGRHLSTVEAQEKDEAERLRLLQSTEGATKRA</sequence>
<evidence type="ECO:0000313" key="5">
    <source>
        <dbReference type="Proteomes" id="UP001172673"/>
    </source>
</evidence>
<dbReference type="InterPro" id="IPR023214">
    <property type="entry name" value="HAD_sf"/>
</dbReference>
<evidence type="ECO:0000313" key="4">
    <source>
        <dbReference type="EMBL" id="KAJ9603993.1"/>
    </source>
</evidence>
<dbReference type="PANTHER" id="PTHR46193">
    <property type="entry name" value="6-PHOSPHOGLUCONATE PHOSPHATASE"/>
    <property type="match status" value="1"/>
</dbReference>
<reference evidence="4" key="1">
    <citation type="submission" date="2022-10" db="EMBL/GenBank/DDBJ databases">
        <title>Culturing micro-colonial fungi from biological soil crusts in the Mojave desert and describing Neophaeococcomyces mojavensis, and introducing the new genera and species Taxawa tesnikishii.</title>
        <authorList>
            <person name="Kurbessoian T."/>
            <person name="Stajich J.E."/>
        </authorList>
    </citation>
    <scope>NUCLEOTIDE SEQUENCE</scope>
    <source>
        <strain evidence="4">TK_41</strain>
    </source>
</reference>
<organism evidence="4 5">
    <name type="scientific">Cladophialophora chaetospira</name>
    <dbReference type="NCBI Taxonomy" id="386627"/>
    <lineage>
        <taxon>Eukaryota</taxon>
        <taxon>Fungi</taxon>
        <taxon>Dikarya</taxon>
        <taxon>Ascomycota</taxon>
        <taxon>Pezizomycotina</taxon>
        <taxon>Eurotiomycetes</taxon>
        <taxon>Chaetothyriomycetidae</taxon>
        <taxon>Chaetothyriales</taxon>
        <taxon>Herpotrichiellaceae</taxon>
        <taxon>Cladophialophora</taxon>
    </lineage>
</organism>
<dbReference type="Gene3D" id="3.40.50.1000">
    <property type="entry name" value="HAD superfamily/HAD-like"/>
    <property type="match status" value="1"/>
</dbReference>
<name>A0AA38WZH8_9EURO</name>
<gene>
    <name evidence="4" type="ORF">H2200_011515</name>
</gene>
<comment type="caution">
    <text evidence="4">The sequence shown here is derived from an EMBL/GenBank/DDBJ whole genome shotgun (WGS) entry which is preliminary data.</text>
</comment>
<keyword evidence="2" id="KW-0479">Metal-binding</keyword>
<keyword evidence="5" id="KW-1185">Reference proteome</keyword>
<dbReference type="EMBL" id="JAPDRK010000020">
    <property type="protein sequence ID" value="KAJ9603993.1"/>
    <property type="molecule type" value="Genomic_DNA"/>
</dbReference>
<protein>
    <submittedName>
        <fullName evidence="4">Uncharacterized protein</fullName>
    </submittedName>
</protein>
<dbReference type="Proteomes" id="UP001172673">
    <property type="component" value="Unassembled WGS sequence"/>
</dbReference>
<dbReference type="InterPro" id="IPR036412">
    <property type="entry name" value="HAD-like_sf"/>
</dbReference>
<dbReference type="InterPro" id="IPR023198">
    <property type="entry name" value="PGP-like_dom2"/>
</dbReference>
<evidence type="ECO:0000256" key="3">
    <source>
        <dbReference type="ARBA" id="ARBA00022842"/>
    </source>
</evidence>
<evidence type="ECO:0000256" key="1">
    <source>
        <dbReference type="ARBA" id="ARBA00001946"/>
    </source>
</evidence>
<proteinExistence type="predicted"/>
<accession>A0AA38WZH8</accession>
<dbReference type="SFLD" id="SFLDG01129">
    <property type="entry name" value="C1.5:_HAD__Beta-PGM__Phosphata"/>
    <property type="match status" value="1"/>
</dbReference>
<dbReference type="AlphaFoldDB" id="A0AA38WZH8"/>
<dbReference type="Pfam" id="PF00702">
    <property type="entry name" value="Hydrolase"/>
    <property type="match status" value="1"/>
</dbReference>
<dbReference type="GO" id="GO:0046872">
    <property type="term" value="F:metal ion binding"/>
    <property type="evidence" value="ECO:0007669"/>
    <property type="project" value="UniProtKB-KW"/>
</dbReference>
<dbReference type="SUPFAM" id="SSF56784">
    <property type="entry name" value="HAD-like"/>
    <property type="match status" value="1"/>
</dbReference>
<dbReference type="SFLD" id="SFLDS00003">
    <property type="entry name" value="Haloacid_Dehalogenase"/>
    <property type="match status" value="1"/>
</dbReference>
<dbReference type="Gene3D" id="1.10.150.240">
    <property type="entry name" value="Putative phosphatase, domain 2"/>
    <property type="match status" value="1"/>
</dbReference>
<dbReference type="InterPro" id="IPR006439">
    <property type="entry name" value="HAD-SF_hydro_IA"/>
</dbReference>
<dbReference type="InterPro" id="IPR051600">
    <property type="entry name" value="Beta-PGM-like"/>
</dbReference>